<dbReference type="InterPro" id="IPR023100">
    <property type="entry name" value="D-aminoacylase_insert_dom_sf"/>
</dbReference>
<proteinExistence type="predicted"/>
<dbReference type="Gene3D" id="3.20.20.140">
    <property type="entry name" value="Metal-dependent hydrolases"/>
    <property type="match status" value="1"/>
</dbReference>
<dbReference type="SUPFAM" id="SSF51338">
    <property type="entry name" value="Composite domain of metallo-dependent hydrolases"/>
    <property type="match status" value="1"/>
</dbReference>
<dbReference type="GO" id="GO:0016811">
    <property type="term" value="F:hydrolase activity, acting on carbon-nitrogen (but not peptide) bonds, in linear amides"/>
    <property type="evidence" value="ECO:0007669"/>
    <property type="project" value="InterPro"/>
</dbReference>
<dbReference type="Proteomes" id="UP000252147">
    <property type="component" value="Unassembled WGS sequence"/>
</dbReference>
<dbReference type="PANTHER" id="PTHR11647:SF1">
    <property type="entry name" value="COLLAPSIN RESPONSE MEDIATOR PROTEIN"/>
    <property type="match status" value="1"/>
</dbReference>
<dbReference type="CDD" id="cd01297">
    <property type="entry name" value="D-aminoacylase"/>
    <property type="match status" value="1"/>
</dbReference>
<accession>A0A368BPY1</accession>
<dbReference type="InterPro" id="IPR013108">
    <property type="entry name" value="Amidohydro_3"/>
</dbReference>
<dbReference type="InterPro" id="IPR032466">
    <property type="entry name" value="Metal_Hydrolase"/>
</dbReference>
<dbReference type="InterPro" id="IPR050378">
    <property type="entry name" value="Metallo-dep_Hydrolases_sf"/>
</dbReference>
<comment type="caution">
    <text evidence="2">The sequence shown here is derived from an EMBL/GenBank/DDBJ whole genome shotgun (WGS) entry which is preliminary data.</text>
</comment>
<reference evidence="2 3" key="1">
    <citation type="journal article" date="2018" name="Microbiome">
        <title>Fine metagenomic profile of the Mediterranean stratified and mixed water columns revealed by assembly and recruitment.</title>
        <authorList>
            <person name="Haro-Moreno J.M."/>
            <person name="Lopez-Perez M."/>
            <person name="De La Torre J.R."/>
            <person name="Picazo A."/>
            <person name="Camacho A."/>
            <person name="Rodriguez-Valera F."/>
        </authorList>
    </citation>
    <scope>NUCLEOTIDE SEQUENCE [LARGE SCALE GENOMIC DNA]</scope>
    <source>
        <strain evidence="2">MED-G83</strain>
    </source>
</reference>
<feature type="domain" description="Amidohydrolase 3" evidence="1">
    <location>
        <begin position="65"/>
        <end position="505"/>
    </location>
</feature>
<dbReference type="AlphaFoldDB" id="A0A368BPY1"/>
<organism evidence="2 3">
    <name type="scientific">SAR86 cluster bacterium</name>
    <dbReference type="NCBI Taxonomy" id="2030880"/>
    <lineage>
        <taxon>Bacteria</taxon>
        <taxon>Pseudomonadati</taxon>
        <taxon>Pseudomonadota</taxon>
        <taxon>Gammaproteobacteria</taxon>
        <taxon>SAR86 cluster</taxon>
    </lineage>
</organism>
<dbReference type="Gene3D" id="2.30.40.10">
    <property type="entry name" value="Urease, subunit C, domain 1"/>
    <property type="match status" value="1"/>
</dbReference>
<dbReference type="GO" id="GO:0016812">
    <property type="term" value="F:hydrolase activity, acting on carbon-nitrogen (but not peptide) bonds, in cyclic amides"/>
    <property type="evidence" value="ECO:0007669"/>
    <property type="project" value="TreeGrafter"/>
</dbReference>
<sequence>MKNIFLLLILIIISSCSDRPDYDLIIKNGSIIDGSGQPRFSTNIGIKDDTIHVLGALDSKTAKKYIDATNLIVAPGFIDVHTHAVRGIFDVPTADAFLYQGVTTLTDGNDGSSPFPIGEHYQKIEEIGISPNWAVFVGQGTIREEVMGLENRAPNSSELEEMKNLTKEAMKEGALGLSSGLFYVPGNFSSKEEIIALAHIVGERGGIYISHMRDEAHKILDSVAETIEIGIAGGLPAHITHHKVIGKENWGLSLQTLAMVDEANQKGHDVYLDQYPYTASQTSITALIPQWAQAGGRKALLDRLNNEEVRQQIKEEVVRKILFDRGGGHPKNVVISEAKWDTSLEGKNLAEITLAKGIKPTPENAAETVFEIIEGGYARAVFHAISDDDVKFIMQHPNAAIASDGPLMPFGKSRPHPRSYGTFPRVLGKYVRERNVISLEEAVRKMTSLPAKIISLNKRGLIKEGYYADITIFDPEKISDNATFQDPHQYSSGVEYVIVNGQIVVSDGVHNLSKPGRVLFGPGKMD</sequence>
<gene>
    <name evidence="2" type="ORF">DBW97_01215</name>
</gene>
<dbReference type="Gene3D" id="3.30.1490.130">
    <property type="entry name" value="D-aminoacylase. Domain 3"/>
    <property type="match status" value="1"/>
</dbReference>
<evidence type="ECO:0000313" key="2">
    <source>
        <dbReference type="EMBL" id="RCL39378.1"/>
    </source>
</evidence>
<dbReference type="GO" id="GO:0005829">
    <property type="term" value="C:cytosol"/>
    <property type="evidence" value="ECO:0007669"/>
    <property type="project" value="TreeGrafter"/>
</dbReference>
<dbReference type="Pfam" id="PF07969">
    <property type="entry name" value="Amidohydro_3"/>
    <property type="match status" value="1"/>
</dbReference>
<dbReference type="PANTHER" id="PTHR11647">
    <property type="entry name" value="HYDRANTOINASE/DIHYDROPYRIMIDINASE FAMILY MEMBER"/>
    <property type="match status" value="1"/>
</dbReference>
<dbReference type="SUPFAM" id="SSF51556">
    <property type="entry name" value="Metallo-dependent hydrolases"/>
    <property type="match status" value="1"/>
</dbReference>
<dbReference type="EMBL" id="QOPD01000001">
    <property type="protein sequence ID" value="RCL39378.1"/>
    <property type="molecule type" value="Genomic_DNA"/>
</dbReference>
<protein>
    <submittedName>
        <fullName evidence="2">D-aminoacylase</fullName>
    </submittedName>
</protein>
<dbReference type="PROSITE" id="PS51257">
    <property type="entry name" value="PROKAR_LIPOPROTEIN"/>
    <property type="match status" value="1"/>
</dbReference>
<evidence type="ECO:0000313" key="3">
    <source>
        <dbReference type="Proteomes" id="UP000252147"/>
    </source>
</evidence>
<evidence type="ECO:0000259" key="1">
    <source>
        <dbReference type="Pfam" id="PF07969"/>
    </source>
</evidence>
<name>A0A368BPY1_9GAMM</name>
<dbReference type="InterPro" id="IPR011059">
    <property type="entry name" value="Metal-dep_hydrolase_composite"/>
</dbReference>